<comment type="cofactor">
    <cofactor evidence="1">
        <name>heme c</name>
        <dbReference type="ChEBI" id="CHEBI:61717"/>
    </cofactor>
</comment>
<evidence type="ECO:0000313" key="9">
    <source>
        <dbReference type="EMBL" id="QDZ01552.1"/>
    </source>
</evidence>
<keyword evidence="4" id="KW-0349">Heme</keyword>
<keyword evidence="3" id="KW-0813">Transport</keyword>
<keyword evidence="5" id="KW-0479">Metal-binding</keyword>
<evidence type="ECO:0000256" key="5">
    <source>
        <dbReference type="ARBA" id="ARBA00022723"/>
    </source>
</evidence>
<sequence>MTKIKAASTKLWEKVDMWLRTAWFIVVSFGALIAVSTANGQALHDIHEGVGVPCAACHQGQQEMTAPPDAICVACHGTMIGEEHPVMSPDPHRSPHLGPDEIPACNDCHKIHGESEVTCVMCHRSFEFKIK</sequence>
<dbReference type="KEGG" id="niy:FQ775_14855"/>
<keyword evidence="10" id="KW-1185">Reference proteome</keyword>
<dbReference type="EMBL" id="CP042301">
    <property type="protein sequence ID" value="QDZ01552.1"/>
    <property type="molecule type" value="Genomic_DNA"/>
</dbReference>
<accession>A0A5B8L1L5</accession>
<evidence type="ECO:0000313" key="10">
    <source>
        <dbReference type="Proteomes" id="UP000321389"/>
    </source>
</evidence>
<evidence type="ECO:0000259" key="8">
    <source>
        <dbReference type="Pfam" id="PF14537"/>
    </source>
</evidence>
<evidence type="ECO:0000256" key="2">
    <source>
        <dbReference type="ARBA" id="ARBA00004196"/>
    </source>
</evidence>
<proteinExistence type="predicted"/>
<protein>
    <submittedName>
        <fullName evidence="9">Cytochrome c3 family protein</fullName>
    </submittedName>
</protein>
<evidence type="ECO:0000256" key="4">
    <source>
        <dbReference type="ARBA" id="ARBA00022617"/>
    </source>
</evidence>
<dbReference type="OrthoDB" id="9814800at2"/>
<feature type="domain" description="Tetrahaem cytochrome" evidence="8">
    <location>
        <begin position="47"/>
        <end position="123"/>
    </location>
</feature>
<dbReference type="Proteomes" id="UP000321389">
    <property type="component" value="Chromosome"/>
</dbReference>
<dbReference type="GO" id="GO:0030313">
    <property type="term" value="C:cell envelope"/>
    <property type="evidence" value="ECO:0007669"/>
    <property type="project" value="UniProtKB-SubCell"/>
</dbReference>
<evidence type="ECO:0000256" key="1">
    <source>
        <dbReference type="ARBA" id="ARBA00001926"/>
    </source>
</evidence>
<gene>
    <name evidence="9" type="ORF">FQ775_14855</name>
</gene>
<evidence type="ECO:0000256" key="6">
    <source>
        <dbReference type="ARBA" id="ARBA00022982"/>
    </source>
</evidence>
<dbReference type="SUPFAM" id="SSF48695">
    <property type="entry name" value="Multiheme cytochromes"/>
    <property type="match status" value="1"/>
</dbReference>
<dbReference type="Gene3D" id="1.10.1130.10">
    <property type="entry name" value="Flavocytochrome C3, Chain A"/>
    <property type="match status" value="1"/>
</dbReference>
<dbReference type="Pfam" id="PF14537">
    <property type="entry name" value="Cytochrom_c3_2"/>
    <property type="match status" value="1"/>
</dbReference>
<dbReference type="RefSeq" id="WP_146300195.1">
    <property type="nucleotide sequence ID" value="NZ_CP042301.2"/>
</dbReference>
<dbReference type="GO" id="GO:0046872">
    <property type="term" value="F:metal ion binding"/>
    <property type="evidence" value="ECO:0007669"/>
    <property type="project" value="UniProtKB-KW"/>
</dbReference>
<keyword evidence="6" id="KW-0249">Electron transport</keyword>
<evidence type="ECO:0000256" key="3">
    <source>
        <dbReference type="ARBA" id="ARBA00022448"/>
    </source>
</evidence>
<reference evidence="9" key="1">
    <citation type="submission" date="2020-04" db="EMBL/GenBank/DDBJ databases">
        <title>Nitratireductor sp. nov. isolated from mangrove soil.</title>
        <authorList>
            <person name="Ye Y."/>
        </authorList>
    </citation>
    <scope>NUCLEOTIDE SEQUENCE</scope>
    <source>
        <strain evidence="9">SY7</strain>
    </source>
</reference>
<dbReference type="InterPro" id="IPR012286">
    <property type="entry name" value="Tetrahaem_cytochrome"/>
</dbReference>
<keyword evidence="7" id="KW-0408">Iron</keyword>
<name>A0A5B8L1L5_9HYPH</name>
<organism evidence="9 10">
    <name type="scientific">Nitratireductor mangrovi</name>
    <dbReference type="NCBI Taxonomy" id="2599600"/>
    <lineage>
        <taxon>Bacteria</taxon>
        <taxon>Pseudomonadati</taxon>
        <taxon>Pseudomonadota</taxon>
        <taxon>Alphaproteobacteria</taxon>
        <taxon>Hyphomicrobiales</taxon>
        <taxon>Phyllobacteriaceae</taxon>
        <taxon>Nitratireductor</taxon>
    </lineage>
</organism>
<evidence type="ECO:0000256" key="7">
    <source>
        <dbReference type="ARBA" id="ARBA00023004"/>
    </source>
</evidence>
<dbReference type="AlphaFoldDB" id="A0A5B8L1L5"/>
<dbReference type="InterPro" id="IPR036280">
    <property type="entry name" value="Multihaem_cyt_sf"/>
</dbReference>
<comment type="subcellular location">
    <subcellularLocation>
        <location evidence="2">Cell envelope</location>
    </subcellularLocation>
</comment>